<keyword evidence="7" id="KW-0560">Oxidoreductase</keyword>
<reference evidence="11 12" key="1">
    <citation type="submission" date="2016-08" db="EMBL/GenBank/DDBJ databases">
        <title>Genomes of anaerobic fungi encode conserved fungal cellulosomes for biomass hydrolysis.</title>
        <authorList>
            <consortium name="DOE Joint Genome Institute"/>
            <person name="Haitjema C.H."/>
            <person name="Gilmore S.P."/>
            <person name="Henske J.K."/>
            <person name="Solomon K.V."/>
            <person name="De Groot R."/>
            <person name="Kuo A."/>
            <person name="Mondo S.J."/>
            <person name="Salamov A.A."/>
            <person name="Labutti K."/>
            <person name="Zhao Z."/>
            <person name="Chiniquy J."/>
            <person name="Barry K."/>
            <person name="Brewer H.M."/>
            <person name="Purvine S.O."/>
            <person name="Wright A.T."/>
            <person name="Boxma B."/>
            <person name="Van Alen T."/>
            <person name="Hackstein J.H."/>
            <person name="Baker S.E."/>
            <person name="Grigoriev I.V."/>
            <person name="O'Malley M.A."/>
        </authorList>
    </citation>
    <scope>NUCLEOTIDE SEQUENCE [LARGE SCALE GENOMIC DNA]</scope>
    <source>
        <strain evidence="12">finn</strain>
    </source>
</reference>
<dbReference type="PANTHER" id="PTHR21256">
    <property type="entry name" value="HISTIDINOL DEHYDROGENASE HDH"/>
    <property type="match status" value="1"/>
</dbReference>
<comment type="catalytic activity">
    <reaction evidence="10">
        <text>L-histidinol + 2 NAD(+) + H2O = L-histidine + 2 NADH + 3 H(+)</text>
        <dbReference type="Rhea" id="RHEA:20641"/>
        <dbReference type="ChEBI" id="CHEBI:15377"/>
        <dbReference type="ChEBI" id="CHEBI:15378"/>
        <dbReference type="ChEBI" id="CHEBI:57540"/>
        <dbReference type="ChEBI" id="CHEBI:57595"/>
        <dbReference type="ChEBI" id="CHEBI:57699"/>
        <dbReference type="ChEBI" id="CHEBI:57945"/>
        <dbReference type="EC" id="1.1.1.23"/>
    </reaction>
</comment>
<dbReference type="Proteomes" id="UP000193719">
    <property type="component" value="Unassembled WGS sequence"/>
</dbReference>
<keyword evidence="4" id="KW-0028">Amino-acid biosynthesis</keyword>
<keyword evidence="8" id="KW-0520">NAD</keyword>
<dbReference type="GO" id="GO:0004399">
    <property type="term" value="F:histidinol dehydrogenase activity"/>
    <property type="evidence" value="ECO:0007669"/>
    <property type="project" value="UniProtKB-EC"/>
</dbReference>
<evidence type="ECO:0000256" key="2">
    <source>
        <dbReference type="ARBA" id="ARBA00004940"/>
    </source>
</evidence>
<evidence type="ECO:0000313" key="11">
    <source>
        <dbReference type="EMBL" id="ORX55883.1"/>
    </source>
</evidence>
<gene>
    <name evidence="11" type="ORF">BCR36DRAFT_320466</name>
</gene>
<dbReference type="OrthoDB" id="1703565at2759"/>
<sequence>MYSGTNTGSFLKHITAQYITKDGLKNLGPAVMRLAECESLDAHRNAVAVRMKDIQN</sequence>
<dbReference type="Pfam" id="PF00815">
    <property type="entry name" value="Histidinol_dh"/>
    <property type="match status" value="1"/>
</dbReference>
<dbReference type="GO" id="GO:0000105">
    <property type="term" value="P:L-histidine biosynthetic process"/>
    <property type="evidence" value="ECO:0007669"/>
    <property type="project" value="UniProtKB-KW"/>
</dbReference>
<evidence type="ECO:0000256" key="7">
    <source>
        <dbReference type="ARBA" id="ARBA00023002"/>
    </source>
</evidence>
<keyword evidence="12" id="KW-1185">Reference proteome</keyword>
<dbReference type="GO" id="GO:0005829">
    <property type="term" value="C:cytosol"/>
    <property type="evidence" value="ECO:0007669"/>
    <property type="project" value="TreeGrafter"/>
</dbReference>
<name>A0A1Y1VHS3_9FUNG</name>
<comment type="pathway">
    <text evidence="2">Amino-acid biosynthesis; L-histidine biosynthesis; L-histidine from 5-phospho-alpha-D-ribose 1-diphosphate: step 9/9.</text>
</comment>
<comment type="caution">
    <text evidence="11">The sequence shown here is derived from an EMBL/GenBank/DDBJ whole genome shotgun (WGS) entry which is preliminary data.</text>
</comment>
<organism evidence="11 12">
    <name type="scientific">Piromyces finnis</name>
    <dbReference type="NCBI Taxonomy" id="1754191"/>
    <lineage>
        <taxon>Eukaryota</taxon>
        <taxon>Fungi</taxon>
        <taxon>Fungi incertae sedis</taxon>
        <taxon>Chytridiomycota</taxon>
        <taxon>Chytridiomycota incertae sedis</taxon>
        <taxon>Neocallimastigomycetes</taxon>
        <taxon>Neocallimastigales</taxon>
        <taxon>Neocallimastigaceae</taxon>
        <taxon>Piromyces</taxon>
    </lineage>
</organism>
<evidence type="ECO:0000256" key="3">
    <source>
        <dbReference type="ARBA" id="ARBA00012965"/>
    </source>
</evidence>
<dbReference type="AlphaFoldDB" id="A0A1Y1VHS3"/>
<keyword evidence="9" id="KW-0368">Histidine biosynthesis</keyword>
<evidence type="ECO:0000256" key="4">
    <source>
        <dbReference type="ARBA" id="ARBA00022605"/>
    </source>
</evidence>
<dbReference type="EMBL" id="MCFH01000008">
    <property type="protein sequence ID" value="ORX55883.1"/>
    <property type="molecule type" value="Genomic_DNA"/>
</dbReference>
<keyword evidence="6" id="KW-0862">Zinc</keyword>
<keyword evidence="5" id="KW-0479">Metal-binding</keyword>
<accession>A0A1Y1VHS3</accession>
<reference evidence="11 12" key="2">
    <citation type="submission" date="2016-08" db="EMBL/GenBank/DDBJ databases">
        <title>Pervasive Adenine N6-methylation of Active Genes in Fungi.</title>
        <authorList>
            <consortium name="DOE Joint Genome Institute"/>
            <person name="Mondo S.J."/>
            <person name="Dannebaum R.O."/>
            <person name="Kuo R.C."/>
            <person name="Labutti K."/>
            <person name="Haridas S."/>
            <person name="Kuo A."/>
            <person name="Salamov A."/>
            <person name="Ahrendt S.R."/>
            <person name="Lipzen A."/>
            <person name="Sullivan W."/>
            <person name="Andreopoulos W.B."/>
            <person name="Clum A."/>
            <person name="Lindquist E."/>
            <person name="Daum C."/>
            <person name="Ramamoorthy G.K."/>
            <person name="Gryganskyi A."/>
            <person name="Culley D."/>
            <person name="Magnuson J.K."/>
            <person name="James T.Y."/>
            <person name="O'Malley M.A."/>
            <person name="Stajich J.E."/>
            <person name="Spatafora J.W."/>
            <person name="Visel A."/>
            <person name="Grigoriev I.V."/>
        </authorList>
    </citation>
    <scope>NUCLEOTIDE SEQUENCE [LARGE SCALE GENOMIC DNA]</scope>
    <source>
        <strain evidence="12">finn</strain>
    </source>
</reference>
<dbReference type="Gene3D" id="1.20.5.1300">
    <property type="match status" value="1"/>
</dbReference>
<dbReference type="PANTHER" id="PTHR21256:SF2">
    <property type="entry name" value="HISTIDINE BIOSYNTHESIS TRIFUNCTIONAL PROTEIN"/>
    <property type="match status" value="1"/>
</dbReference>
<evidence type="ECO:0000256" key="5">
    <source>
        <dbReference type="ARBA" id="ARBA00022723"/>
    </source>
</evidence>
<dbReference type="GO" id="GO:0046872">
    <property type="term" value="F:metal ion binding"/>
    <property type="evidence" value="ECO:0007669"/>
    <property type="project" value="UniProtKB-KW"/>
</dbReference>
<evidence type="ECO:0000313" key="12">
    <source>
        <dbReference type="Proteomes" id="UP000193719"/>
    </source>
</evidence>
<dbReference type="EC" id="1.1.1.23" evidence="3"/>
<dbReference type="InterPro" id="IPR012131">
    <property type="entry name" value="Hstdl_DH"/>
</dbReference>
<dbReference type="GO" id="GO:0051287">
    <property type="term" value="F:NAD binding"/>
    <property type="evidence" value="ECO:0007669"/>
    <property type="project" value="InterPro"/>
</dbReference>
<evidence type="ECO:0000256" key="1">
    <source>
        <dbReference type="ARBA" id="ARBA00001947"/>
    </source>
</evidence>
<evidence type="ECO:0000256" key="10">
    <source>
        <dbReference type="ARBA" id="ARBA00049489"/>
    </source>
</evidence>
<evidence type="ECO:0000256" key="8">
    <source>
        <dbReference type="ARBA" id="ARBA00023027"/>
    </source>
</evidence>
<evidence type="ECO:0000256" key="9">
    <source>
        <dbReference type="ARBA" id="ARBA00023102"/>
    </source>
</evidence>
<dbReference type="FunFam" id="1.20.5.1300:FF:000002">
    <property type="entry name" value="Histidinol dehydrogenase, chloroplastic"/>
    <property type="match status" value="1"/>
</dbReference>
<comment type="cofactor">
    <cofactor evidence="1">
        <name>Zn(2+)</name>
        <dbReference type="ChEBI" id="CHEBI:29105"/>
    </cofactor>
</comment>
<evidence type="ECO:0000256" key="6">
    <source>
        <dbReference type="ARBA" id="ARBA00022833"/>
    </source>
</evidence>
<protein>
    <recommendedName>
        <fullName evidence="3">histidinol dehydrogenase</fullName>
        <ecNumber evidence="3">1.1.1.23</ecNumber>
    </recommendedName>
</protein>
<dbReference type="STRING" id="1754191.A0A1Y1VHS3"/>
<proteinExistence type="predicted"/>